<organism evidence="1">
    <name type="scientific">Brassica napus</name>
    <name type="common">Rape</name>
    <dbReference type="NCBI Taxonomy" id="3708"/>
    <lineage>
        <taxon>Eukaryota</taxon>
        <taxon>Viridiplantae</taxon>
        <taxon>Streptophyta</taxon>
        <taxon>Embryophyta</taxon>
        <taxon>Tracheophyta</taxon>
        <taxon>Spermatophyta</taxon>
        <taxon>Magnoliopsida</taxon>
        <taxon>eudicotyledons</taxon>
        <taxon>Gunneridae</taxon>
        <taxon>Pentapetalae</taxon>
        <taxon>rosids</taxon>
        <taxon>malvids</taxon>
        <taxon>Brassicales</taxon>
        <taxon>Brassicaceae</taxon>
        <taxon>Brassiceae</taxon>
        <taxon>Brassica</taxon>
    </lineage>
</organism>
<dbReference type="AlphaFoldDB" id="A0A816M0P4"/>
<reference evidence="1" key="1">
    <citation type="submission" date="2021-01" db="EMBL/GenBank/DDBJ databases">
        <authorList>
            <consortium name="Genoscope - CEA"/>
            <person name="William W."/>
        </authorList>
    </citation>
    <scope>NUCLEOTIDE SEQUENCE</scope>
</reference>
<protein>
    <submittedName>
        <fullName evidence="1">(rape) hypothetical protein</fullName>
    </submittedName>
</protein>
<feature type="non-terminal residue" evidence="1">
    <location>
        <position position="90"/>
    </location>
</feature>
<dbReference type="EMBL" id="HG994371">
    <property type="protein sequence ID" value="CAF1953172.1"/>
    <property type="molecule type" value="Genomic_DNA"/>
</dbReference>
<accession>A0A816M0P4</accession>
<evidence type="ECO:0000313" key="1">
    <source>
        <dbReference type="EMBL" id="CAF1953172.1"/>
    </source>
</evidence>
<sequence>MFYLPAMWLRKHGIALRFHSHLQLVKIKELDNLRGYVSLGYSRTYGKQGIASVLNREDSRQLPSTPKQLRNLPFGLSSFRKIRKNKVQPE</sequence>
<proteinExistence type="predicted"/>
<dbReference type="Proteomes" id="UP001295469">
    <property type="component" value="Chromosome C07"/>
</dbReference>
<name>A0A816M0P4_BRANA</name>
<gene>
    <name evidence="1" type="ORF">DARMORV10_C07P06260.1</name>
</gene>